<evidence type="ECO:0000256" key="7">
    <source>
        <dbReference type="ARBA" id="ARBA00022840"/>
    </source>
</evidence>
<feature type="domain" description="ABC transporter" evidence="11">
    <location>
        <begin position="2"/>
        <end position="190"/>
    </location>
</feature>
<keyword evidence="7 12" id="KW-0067">ATP-binding</keyword>
<dbReference type="GO" id="GO:0043190">
    <property type="term" value="C:ATP-binding cassette (ABC) transporter complex"/>
    <property type="evidence" value="ECO:0007669"/>
    <property type="project" value="TreeGrafter"/>
</dbReference>
<name>A0A9D5X783_9ACTN</name>
<keyword evidence="9" id="KW-0472">Membrane</keyword>
<evidence type="ECO:0000256" key="8">
    <source>
        <dbReference type="ARBA" id="ARBA00022967"/>
    </source>
</evidence>
<reference evidence="12" key="1">
    <citation type="submission" date="2020-04" db="EMBL/GenBank/DDBJ databases">
        <title>Deep metagenomics examines the oral microbiome during advanced dental caries in children, revealing novel taxa and co-occurrences with host molecules.</title>
        <authorList>
            <person name="Baker J.L."/>
            <person name="Morton J.T."/>
            <person name="Dinis M."/>
            <person name="Alvarez R."/>
            <person name="Tran N.C."/>
            <person name="Knight R."/>
            <person name="Edlund A."/>
        </authorList>
    </citation>
    <scope>NUCLEOTIDE SEQUENCE</scope>
    <source>
        <strain evidence="12">JCVI_3_bin.11</strain>
    </source>
</reference>
<dbReference type="GO" id="GO:0016887">
    <property type="term" value="F:ATP hydrolysis activity"/>
    <property type="evidence" value="ECO:0007669"/>
    <property type="project" value="InterPro"/>
</dbReference>
<evidence type="ECO:0000256" key="2">
    <source>
        <dbReference type="ARBA" id="ARBA00005417"/>
    </source>
</evidence>
<dbReference type="InterPro" id="IPR003439">
    <property type="entry name" value="ABC_transporter-like_ATP-bd"/>
</dbReference>
<keyword evidence="4" id="KW-1003">Cell membrane</keyword>
<dbReference type="Pfam" id="PF00005">
    <property type="entry name" value="ABC_tran"/>
    <property type="match status" value="1"/>
</dbReference>
<dbReference type="InterPro" id="IPR017871">
    <property type="entry name" value="ABC_transporter-like_CS"/>
</dbReference>
<dbReference type="PANTHER" id="PTHR43553:SF23">
    <property type="entry name" value="ABC TRANSPORTER ATP-BINDING COMPONENT"/>
    <property type="match status" value="1"/>
</dbReference>
<dbReference type="AlphaFoldDB" id="A0A9D5X783"/>
<dbReference type="PROSITE" id="PS50893">
    <property type="entry name" value="ABC_TRANSPORTER_2"/>
    <property type="match status" value="1"/>
</dbReference>
<comment type="subcellular location">
    <subcellularLocation>
        <location evidence="1">Cell membrane</location>
        <topology evidence="1">Peripheral membrane protein</topology>
    </subcellularLocation>
</comment>
<feature type="non-terminal residue" evidence="12">
    <location>
        <position position="190"/>
    </location>
</feature>
<evidence type="ECO:0000313" key="12">
    <source>
        <dbReference type="EMBL" id="MBF4803576.1"/>
    </source>
</evidence>
<keyword evidence="5" id="KW-0677">Repeat</keyword>
<dbReference type="EMBL" id="JABZGU010000289">
    <property type="protein sequence ID" value="MBF4803576.1"/>
    <property type="molecule type" value="Genomic_DNA"/>
</dbReference>
<sequence>MIEIKNACYCYQASEKNSLSEVNLNVAPGEVVCLTGASGSGKTTLTRLVNGLIPHYYEGKLLGKIEVCGLTPSNHELWELAPKVGSVFQNPKTQFFCLDTTGELAFACENQGIAPDKIRTRLKDVANALELTDLIDRSCLSLSGGEKQRLSIARCILKNSPIVILDEATASVDADNERAIQEAISELCKN</sequence>
<evidence type="ECO:0000256" key="9">
    <source>
        <dbReference type="ARBA" id="ARBA00023136"/>
    </source>
</evidence>
<comment type="caution">
    <text evidence="12">The sequence shown here is derived from an EMBL/GenBank/DDBJ whole genome shotgun (WGS) entry which is preliminary data.</text>
</comment>
<organism evidence="12 13">
    <name type="scientific">Lancefieldella parvula</name>
    <dbReference type="NCBI Taxonomy" id="1382"/>
    <lineage>
        <taxon>Bacteria</taxon>
        <taxon>Bacillati</taxon>
        <taxon>Actinomycetota</taxon>
        <taxon>Coriobacteriia</taxon>
        <taxon>Coriobacteriales</taxon>
        <taxon>Atopobiaceae</taxon>
        <taxon>Lancefieldella</taxon>
    </lineage>
</organism>
<dbReference type="InterPro" id="IPR015856">
    <property type="entry name" value="ABC_transpr_CbiO/EcfA_su"/>
</dbReference>
<protein>
    <submittedName>
        <fullName evidence="12">ABC transporter ATP-binding protein</fullName>
    </submittedName>
</protein>
<comment type="function">
    <text evidence="10">Probably part of an ABC transporter complex. Responsible for energy coupling to the transport system.</text>
</comment>
<evidence type="ECO:0000256" key="4">
    <source>
        <dbReference type="ARBA" id="ARBA00022475"/>
    </source>
</evidence>
<evidence type="ECO:0000256" key="5">
    <source>
        <dbReference type="ARBA" id="ARBA00022737"/>
    </source>
</evidence>
<keyword evidence="8" id="KW-1278">Translocase</keyword>
<evidence type="ECO:0000256" key="6">
    <source>
        <dbReference type="ARBA" id="ARBA00022741"/>
    </source>
</evidence>
<evidence type="ECO:0000256" key="3">
    <source>
        <dbReference type="ARBA" id="ARBA00022448"/>
    </source>
</evidence>
<dbReference type="PANTHER" id="PTHR43553">
    <property type="entry name" value="HEAVY METAL TRANSPORTER"/>
    <property type="match status" value="1"/>
</dbReference>
<dbReference type="Proteomes" id="UP000787322">
    <property type="component" value="Unassembled WGS sequence"/>
</dbReference>
<dbReference type="Gene3D" id="3.40.50.300">
    <property type="entry name" value="P-loop containing nucleotide triphosphate hydrolases"/>
    <property type="match status" value="1"/>
</dbReference>
<keyword evidence="6" id="KW-0547">Nucleotide-binding</keyword>
<keyword evidence="3" id="KW-0813">Transport</keyword>
<evidence type="ECO:0000259" key="11">
    <source>
        <dbReference type="PROSITE" id="PS50893"/>
    </source>
</evidence>
<comment type="similarity">
    <text evidence="2">Belongs to the ABC transporter superfamily.</text>
</comment>
<evidence type="ECO:0000313" key="13">
    <source>
        <dbReference type="Proteomes" id="UP000787322"/>
    </source>
</evidence>
<evidence type="ECO:0000256" key="1">
    <source>
        <dbReference type="ARBA" id="ARBA00004202"/>
    </source>
</evidence>
<gene>
    <name evidence="12" type="ORF">HXK24_07200</name>
</gene>
<dbReference type="GO" id="GO:0042626">
    <property type="term" value="F:ATPase-coupled transmembrane transporter activity"/>
    <property type="evidence" value="ECO:0007669"/>
    <property type="project" value="TreeGrafter"/>
</dbReference>
<dbReference type="InterPro" id="IPR027417">
    <property type="entry name" value="P-loop_NTPase"/>
</dbReference>
<accession>A0A9D5X783</accession>
<proteinExistence type="inferred from homology"/>
<dbReference type="SUPFAM" id="SSF52540">
    <property type="entry name" value="P-loop containing nucleoside triphosphate hydrolases"/>
    <property type="match status" value="1"/>
</dbReference>
<dbReference type="GO" id="GO:0005524">
    <property type="term" value="F:ATP binding"/>
    <property type="evidence" value="ECO:0007669"/>
    <property type="project" value="UniProtKB-KW"/>
</dbReference>
<dbReference type="InterPro" id="IPR050095">
    <property type="entry name" value="ECF_ABC_transporter_ATP-bd"/>
</dbReference>
<dbReference type="PROSITE" id="PS00211">
    <property type="entry name" value="ABC_TRANSPORTER_1"/>
    <property type="match status" value="1"/>
</dbReference>
<dbReference type="CDD" id="cd03225">
    <property type="entry name" value="ABC_cobalt_CbiO_domain1"/>
    <property type="match status" value="1"/>
</dbReference>
<evidence type="ECO:0000256" key="10">
    <source>
        <dbReference type="ARBA" id="ARBA00025157"/>
    </source>
</evidence>